<keyword evidence="1" id="KW-0732">Signal</keyword>
<name>A0A974Y2H1_9GAMM</name>
<proteinExistence type="predicted"/>
<dbReference type="EMBL" id="CP071518">
    <property type="protein sequence ID" value="QSX79385.1"/>
    <property type="molecule type" value="Genomic_DNA"/>
</dbReference>
<accession>A0A974Y2H1</accession>
<evidence type="ECO:0000313" key="2">
    <source>
        <dbReference type="EMBL" id="QSX79385.1"/>
    </source>
</evidence>
<organism evidence="2 3">
    <name type="scientific">Agrilutibacter solisilvae</name>
    <dbReference type="NCBI Taxonomy" id="2763317"/>
    <lineage>
        <taxon>Bacteria</taxon>
        <taxon>Pseudomonadati</taxon>
        <taxon>Pseudomonadota</taxon>
        <taxon>Gammaproteobacteria</taxon>
        <taxon>Lysobacterales</taxon>
        <taxon>Lysobacteraceae</taxon>
        <taxon>Agrilutibacter</taxon>
    </lineage>
</organism>
<sequence length="136" mass="14167">MKASALLFASLFTSGAALAQVADNLATPASLLRYVDTTDGVSRSEANDIAEAYFLRHVGCGNYSGIAESADSWVVEGEFGYTGAPIRGFLINKKTGAIASPVGPSYAHPGDMLGSNSSSKPTAQSLRGWAVAEFWS</sequence>
<feature type="chain" id="PRO_5036804045" evidence="1">
    <location>
        <begin position="20"/>
        <end position="136"/>
    </location>
</feature>
<dbReference type="Proteomes" id="UP000639274">
    <property type="component" value="Chromosome"/>
</dbReference>
<dbReference type="RefSeq" id="WP_207526821.1">
    <property type="nucleotide sequence ID" value="NZ_CP071518.1"/>
</dbReference>
<evidence type="ECO:0000256" key="1">
    <source>
        <dbReference type="SAM" id="SignalP"/>
    </source>
</evidence>
<protein>
    <submittedName>
        <fullName evidence="2">Uncharacterized protein</fullName>
    </submittedName>
</protein>
<feature type="signal peptide" evidence="1">
    <location>
        <begin position="1"/>
        <end position="19"/>
    </location>
</feature>
<keyword evidence="3" id="KW-1185">Reference proteome</keyword>
<gene>
    <name evidence="2" type="ORF">I8J32_005855</name>
</gene>
<evidence type="ECO:0000313" key="3">
    <source>
        <dbReference type="Proteomes" id="UP000639274"/>
    </source>
</evidence>
<dbReference type="KEGG" id="lsf:I8J32_005855"/>
<reference evidence="2 3" key="1">
    <citation type="submission" date="2021-03" db="EMBL/GenBank/DDBJ databases">
        <title>Lysobacter sp. nov. isolated from soil of gangwondo yeongwol, south Korea.</title>
        <authorList>
            <person name="Kim K.R."/>
            <person name="Kim K.H."/>
            <person name="Jeon C.O."/>
        </authorList>
    </citation>
    <scope>NUCLEOTIDE SEQUENCE [LARGE SCALE GENOMIC DNA]</scope>
    <source>
        <strain evidence="2 3">R19</strain>
    </source>
</reference>
<dbReference type="AlphaFoldDB" id="A0A974Y2H1"/>